<dbReference type="GO" id="GO:0005634">
    <property type="term" value="C:nucleus"/>
    <property type="evidence" value="ECO:0007669"/>
    <property type="project" value="UniProtKB-SubCell"/>
</dbReference>
<dbReference type="AlphaFoldDB" id="A0A8T2QI86"/>
<comment type="caution">
    <text evidence="4">The sequence shown here is derived from an EMBL/GenBank/DDBJ whole genome shotgun (WGS) entry which is preliminary data.</text>
</comment>
<dbReference type="InterPro" id="IPR039605">
    <property type="entry name" value="AHL"/>
</dbReference>
<evidence type="ECO:0000313" key="4">
    <source>
        <dbReference type="EMBL" id="KAH7283619.1"/>
    </source>
</evidence>
<gene>
    <name evidence="4" type="ORF">KP509_34G016000</name>
</gene>
<comment type="domain">
    <text evidence="1">The PPC domain mediates interactions between AHL proteins.</text>
</comment>
<keyword evidence="1" id="KW-0804">Transcription</keyword>
<organism evidence="4 5">
    <name type="scientific">Ceratopteris richardii</name>
    <name type="common">Triangle waterfern</name>
    <dbReference type="NCBI Taxonomy" id="49495"/>
    <lineage>
        <taxon>Eukaryota</taxon>
        <taxon>Viridiplantae</taxon>
        <taxon>Streptophyta</taxon>
        <taxon>Embryophyta</taxon>
        <taxon>Tracheophyta</taxon>
        <taxon>Polypodiopsida</taxon>
        <taxon>Polypodiidae</taxon>
        <taxon>Polypodiales</taxon>
        <taxon>Pteridineae</taxon>
        <taxon>Pteridaceae</taxon>
        <taxon>Parkerioideae</taxon>
        <taxon>Ceratopteris</taxon>
    </lineage>
</organism>
<dbReference type="GO" id="GO:0003680">
    <property type="term" value="F:minor groove of adenine-thymine-rich DNA binding"/>
    <property type="evidence" value="ECO:0007669"/>
    <property type="project" value="UniProtKB-UniRule"/>
</dbReference>
<comment type="subcellular location">
    <subcellularLocation>
        <location evidence="1">Nucleus</location>
    </subcellularLocation>
</comment>
<accession>A0A8T2QI86</accession>
<keyword evidence="5" id="KW-1185">Reference proteome</keyword>
<dbReference type="EMBL" id="CM035439">
    <property type="protein sequence ID" value="KAH7283619.1"/>
    <property type="molecule type" value="Genomic_DNA"/>
</dbReference>
<sequence length="388" mass="40677">MDVREPDSPYRGASQSMLGGHGPFAFFNREAGFSLMGCPPSIIAPTATRHSGNLASPACNLPPNLNFNPDSNRVVPNLNPNAISNPSQSSSAFLEASSPPAQTPPLSLVVNTSERSSLETLKKKRGRPRKYMKDENGNALIIPQSPKPLGSQKKRKTISVKKSQLIALGPSGQSFACHVLIVAAGEDVSTKIITFTSQGRWAVCVLSANGAISNATLQHAGVSGGAVTYEGRFEILSLSGSFLPTESNGTWSRTGGLSVSLAGPDGRVIGGGVAGLLMAGSPVQVVVGTFFRETSRNIGSDEEGNSLFKSPNMSGAKLQLPSIQQGDIGIEDALDHYMCSGIVTASEEQSRAYHVSLPPVHSLHCGGSQFPADGCDNNDNISTSRSEQ</sequence>
<dbReference type="PANTHER" id="PTHR31500:SF57">
    <property type="entry name" value="AT-HOOK MOTIF NUCLEAR-LOCALIZED PROTEIN 10"/>
    <property type="match status" value="1"/>
</dbReference>
<dbReference type="InterPro" id="IPR005175">
    <property type="entry name" value="PPC_dom"/>
</dbReference>
<reference evidence="4" key="1">
    <citation type="submission" date="2021-08" db="EMBL/GenBank/DDBJ databases">
        <title>WGS assembly of Ceratopteris richardii.</title>
        <authorList>
            <person name="Marchant D.B."/>
            <person name="Chen G."/>
            <person name="Jenkins J."/>
            <person name="Shu S."/>
            <person name="Leebens-Mack J."/>
            <person name="Grimwood J."/>
            <person name="Schmutz J."/>
            <person name="Soltis P."/>
            <person name="Soltis D."/>
            <person name="Chen Z.-H."/>
        </authorList>
    </citation>
    <scope>NUCLEOTIDE SEQUENCE</scope>
    <source>
        <strain evidence="4">Whitten #5841</strain>
        <tissue evidence="4">Leaf</tissue>
    </source>
</reference>
<dbReference type="Proteomes" id="UP000825935">
    <property type="component" value="Chromosome 34"/>
</dbReference>
<feature type="domain" description="PPC" evidence="3">
    <location>
        <begin position="172"/>
        <end position="311"/>
    </location>
</feature>
<feature type="compositionally biased region" description="Low complexity" evidence="2">
    <location>
        <begin position="86"/>
        <end position="100"/>
    </location>
</feature>
<protein>
    <recommendedName>
        <fullName evidence="1">AT-hook motif nuclear-localized protein</fullName>
    </recommendedName>
</protein>
<feature type="region of interest" description="Disordered" evidence="2">
    <location>
        <begin position="71"/>
        <end position="107"/>
    </location>
</feature>
<dbReference type="PROSITE" id="PS51742">
    <property type="entry name" value="PPC"/>
    <property type="match status" value="1"/>
</dbReference>
<evidence type="ECO:0000256" key="1">
    <source>
        <dbReference type="RuleBase" id="RU367031"/>
    </source>
</evidence>
<name>A0A8T2QI86_CERRI</name>
<proteinExistence type="predicted"/>
<dbReference type="Gene3D" id="3.30.1330.80">
    <property type="entry name" value="Hypothetical protein, similar to alpha- acetolactate decarboxylase, domain 2"/>
    <property type="match status" value="1"/>
</dbReference>
<keyword evidence="1" id="KW-0238">DNA-binding</keyword>
<comment type="function">
    <text evidence="1">Transcription factor that specifically binds AT-rich DNA sequences related to the nuclear matrix attachment regions (MARs).</text>
</comment>
<keyword evidence="1" id="KW-0805">Transcription regulation</keyword>
<evidence type="ECO:0000259" key="3">
    <source>
        <dbReference type="PROSITE" id="PS51742"/>
    </source>
</evidence>
<dbReference type="OrthoDB" id="2017193at2759"/>
<dbReference type="PANTHER" id="PTHR31500">
    <property type="entry name" value="AT-HOOK MOTIF NUCLEAR-LOCALIZED PROTEIN 9"/>
    <property type="match status" value="1"/>
</dbReference>
<dbReference type="CDD" id="cd11378">
    <property type="entry name" value="DUF296"/>
    <property type="match status" value="1"/>
</dbReference>
<dbReference type="SUPFAM" id="SSF117856">
    <property type="entry name" value="AF0104/ALDC/Ptd012-like"/>
    <property type="match status" value="1"/>
</dbReference>
<evidence type="ECO:0000256" key="2">
    <source>
        <dbReference type="SAM" id="MobiDB-lite"/>
    </source>
</evidence>
<evidence type="ECO:0000313" key="5">
    <source>
        <dbReference type="Proteomes" id="UP000825935"/>
    </source>
</evidence>
<dbReference type="Pfam" id="PF03479">
    <property type="entry name" value="PCC"/>
    <property type="match status" value="1"/>
</dbReference>
<keyword evidence="1" id="KW-0539">Nucleus</keyword>